<comment type="caution">
    <text evidence="1">The sequence shown here is derived from an EMBL/GenBank/DDBJ whole genome shotgun (WGS) entry which is preliminary data.</text>
</comment>
<organism evidence="1 2">
    <name type="scientific">Streptomyces bauhiniae</name>
    <dbReference type="NCBI Taxonomy" id="2340725"/>
    <lineage>
        <taxon>Bacteria</taxon>
        <taxon>Bacillati</taxon>
        <taxon>Actinomycetota</taxon>
        <taxon>Actinomycetes</taxon>
        <taxon>Kitasatosporales</taxon>
        <taxon>Streptomycetaceae</taxon>
        <taxon>Streptomyces</taxon>
    </lineage>
</organism>
<dbReference type="RefSeq" id="WP_135788994.1">
    <property type="nucleotide sequence ID" value="NZ_SRRT01000015.1"/>
</dbReference>
<evidence type="ECO:0000313" key="2">
    <source>
        <dbReference type="Proteomes" id="UP000298159"/>
    </source>
</evidence>
<dbReference type="GeneID" id="95451986"/>
<dbReference type="AlphaFoldDB" id="A0A4Z1CTE2"/>
<accession>A0A4Z1CTE2</accession>
<sequence>MSAPADPPRPAGCVSYGYTNRRGGCGAAGGRAVRLLTVTFAERRTQRLALCNHHADRVYEDVADPLLAYLRCTGVTEEPIPAAAEPQQ</sequence>
<dbReference type="EMBL" id="SRRT01000015">
    <property type="protein sequence ID" value="TGN72147.1"/>
    <property type="molecule type" value="Genomic_DNA"/>
</dbReference>
<dbReference type="Proteomes" id="UP000298159">
    <property type="component" value="Unassembled WGS sequence"/>
</dbReference>
<reference evidence="1 2" key="1">
    <citation type="submission" date="2019-04" db="EMBL/GenBank/DDBJ databases">
        <title>Streptomyces sp. nov. Bv016 isolated from bark of Buahinia variegata.</title>
        <authorList>
            <person name="Kanchanasin P."/>
            <person name="Tanasupawat S."/>
            <person name="Yuki M."/>
            <person name="Kudo T."/>
        </authorList>
    </citation>
    <scope>NUCLEOTIDE SEQUENCE [LARGE SCALE GENOMIC DNA]</scope>
    <source>
        <strain evidence="1 2">Bv016</strain>
    </source>
</reference>
<evidence type="ECO:0000313" key="1">
    <source>
        <dbReference type="EMBL" id="TGN72147.1"/>
    </source>
</evidence>
<protein>
    <submittedName>
        <fullName evidence="1">Uncharacterized protein</fullName>
    </submittedName>
</protein>
<gene>
    <name evidence="1" type="ORF">E5083_30925</name>
</gene>
<name>A0A4Z1CTE2_9ACTN</name>
<proteinExistence type="predicted"/>
<keyword evidence="2" id="KW-1185">Reference proteome</keyword>